<feature type="region of interest" description="Disordered" evidence="1">
    <location>
        <begin position="966"/>
        <end position="1028"/>
    </location>
</feature>
<dbReference type="OrthoDB" id="4889313at2759"/>
<feature type="compositionally biased region" description="Low complexity" evidence="1">
    <location>
        <begin position="414"/>
        <end position="423"/>
    </location>
</feature>
<feature type="region of interest" description="Disordered" evidence="1">
    <location>
        <begin position="1609"/>
        <end position="1628"/>
    </location>
</feature>
<feature type="compositionally biased region" description="Basic and acidic residues" evidence="1">
    <location>
        <begin position="1273"/>
        <end position="1288"/>
    </location>
</feature>
<evidence type="ECO:0000256" key="1">
    <source>
        <dbReference type="SAM" id="MobiDB-lite"/>
    </source>
</evidence>
<protein>
    <submittedName>
        <fullName evidence="2">Uncharacterized protein</fullName>
    </submittedName>
</protein>
<feature type="compositionally biased region" description="Polar residues" evidence="1">
    <location>
        <begin position="1490"/>
        <end position="1512"/>
    </location>
</feature>
<feature type="compositionally biased region" description="Basic and acidic residues" evidence="1">
    <location>
        <begin position="1255"/>
        <end position="1266"/>
    </location>
</feature>
<gene>
    <name evidence="2" type="ORF">M419DRAFT_26444</name>
</gene>
<feature type="compositionally biased region" description="Basic and acidic residues" evidence="1">
    <location>
        <begin position="1093"/>
        <end position="1106"/>
    </location>
</feature>
<feature type="region of interest" description="Disordered" evidence="1">
    <location>
        <begin position="1128"/>
        <end position="1147"/>
    </location>
</feature>
<feature type="compositionally biased region" description="Low complexity" evidence="1">
    <location>
        <begin position="1062"/>
        <end position="1074"/>
    </location>
</feature>
<feature type="region of interest" description="Disordered" evidence="1">
    <location>
        <begin position="463"/>
        <end position="577"/>
    </location>
</feature>
<feature type="compositionally biased region" description="Polar residues" evidence="1">
    <location>
        <begin position="1009"/>
        <end position="1026"/>
    </location>
</feature>
<feature type="region of interest" description="Disordered" evidence="1">
    <location>
        <begin position="1249"/>
        <end position="1425"/>
    </location>
</feature>
<reference evidence="3" key="1">
    <citation type="journal article" date="2013" name="Ind. Biotechnol.">
        <title>Comparative genomics analysis of Trichoderma reesei strains.</title>
        <authorList>
            <person name="Koike H."/>
            <person name="Aerts A."/>
            <person name="LaButti K."/>
            <person name="Grigoriev I.V."/>
            <person name="Baker S.E."/>
        </authorList>
    </citation>
    <scope>NUCLEOTIDE SEQUENCE [LARGE SCALE GENOMIC DNA]</scope>
    <source>
        <strain evidence="3">ATCC 56765 / BCRC 32924 / NRRL 11460 / Rut C-30</strain>
    </source>
</reference>
<feature type="region of interest" description="Disordered" evidence="1">
    <location>
        <begin position="1062"/>
        <end position="1113"/>
    </location>
</feature>
<organism evidence="2 3">
    <name type="scientific">Hypocrea jecorina (strain ATCC 56765 / BCRC 32924 / NRRL 11460 / Rut C-30)</name>
    <name type="common">Trichoderma reesei</name>
    <dbReference type="NCBI Taxonomy" id="1344414"/>
    <lineage>
        <taxon>Eukaryota</taxon>
        <taxon>Fungi</taxon>
        <taxon>Dikarya</taxon>
        <taxon>Ascomycota</taxon>
        <taxon>Pezizomycotina</taxon>
        <taxon>Sordariomycetes</taxon>
        <taxon>Hypocreomycetidae</taxon>
        <taxon>Hypocreales</taxon>
        <taxon>Hypocreaceae</taxon>
        <taxon>Trichoderma</taxon>
    </lineage>
</organism>
<feature type="compositionally biased region" description="Polar residues" evidence="1">
    <location>
        <begin position="1409"/>
        <end position="1420"/>
    </location>
</feature>
<proteinExistence type="predicted"/>
<name>A0A024S1L3_HYPJR</name>
<evidence type="ECO:0000313" key="2">
    <source>
        <dbReference type="EMBL" id="ETR98330.1"/>
    </source>
</evidence>
<feature type="compositionally biased region" description="Low complexity" evidence="1">
    <location>
        <begin position="1533"/>
        <end position="1555"/>
    </location>
</feature>
<feature type="compositionally biased region" description="Low complexity" evidence="1">
    <location>
        <begin position="1354"/>
        <end position="1391"/>
    </location>
</feature>
<feature type="compositionally biased region" description="Polar residues" evidence="1">
    <location>
        <begin position="834"/>
        <end position="844"/>
    </location>
</feature>
<accession>A0A024S1L3</accession>
<feature type="region of interest" description="Disordered" evidence="1">
    <location>
        <begin position="345"/>
        <end position="374"/>
    </location>
</feature>
<dbReference type="EMBL" id="KI911163">
    <property type="protein sequence ID" value="ETR98330.1"/>
    <property type="molecule type" value="Genomic_DNA"/>
</dbReference>
<sequence>MPATPQQYLEWWLTTGLGALKELVDKETVGCSPQHVGFEAIIQRRQRGFDNDAKLLEALRQYVDRLASRQAPEASCNPRNKLRELSLNTFKRPEDGGLDLDRVLEGLADLNVVELRRRRLVADTPLTFKPGHPAHSSAAMIQELNKKTTEKFCTIFMGFRASTVVLEIQHSEATRKPPVEIMAVVNAVFPAQDLLMDSGDVSLVPYTDTLLDCIRFTILLHLMGDNPSAEKQQAFIQEKLFIWCGLPRYEVAYKAFTQYIEEFKTIETLCFNVLKLAEAPTSRRKSASRRPSFTPNSVVMVKSILKGSPQSPREVAELAGAQRPISPEFVASAPPVPNPLLKGLPGREVSPSKTDGAAFAFDDPSAPKLRYDAGDETVVKGERVSAKTFDPAKKLKKTSLPLKQKAPSPKQKPLSTRQRLLQSRQRRSRKVEDDIPPVPPTPEIPASMRATITRSGFKLLQRMRSQPELQSGEPSSSKVSQLATVMASNKARSSAKLVKQPAQVPARPPTRPKASYGQLRDSFSLRTSSLPEAVRNSQQTLYSQRAASTQSVDRPTTTRRPESYASQEQGRPSSLPKVDVKYSMREPRLSTMEYARLYFVEQANAKKEKRECELPPPKKAWLWGQNWENFLVLPKIPSTIRRRFSLSNNDENKKTVNLEPLNKGNESDAESVETVKGMTGVPARPPRLSLNLDTMASGLTTMMDVPSSGSHQASQVLFQNKIHDEVKQTSGEQSSAQGPAAAVNMKGIKASTIGHVRTLPHASTVSSISSNDREEDDLYTDDRHLWPSPMSQREARRASVSLVSEEPSTAVHEIDQNAENTAPQPKEDAADASSVYSDESSKTTLFVGDATKGRGDTPRTPARPRRPAKLTTPDDESPVRPGIPFSYSCASFNSLSSDRSPLTHFPIAAEQRSRATTQDMVQGILTQSGGRLHVEDARQVQVVESKHDAALKASSADIWHTDGYMEPELQPAPLNLSKKPSTATKPKHSVSDKPARTKLNANAVKKPQPSKNTTKLTNPIKNTAPPQYSERIRSYESGFVPLPGSLLYEADKNTDIIRIPRSLSSSSNSSSSVSAVITPSKPGPAKGTTYPAERPERPERPTHEPRPTPPVNRMYDAVAANNLSQLQFESQRQPQSQTGKHSPTLSDLDEFFGVGKYEKAFLEKHPEAAKPFVLPPKVLDTVESPVFTTPTLRRRDISIQQHREMPQQHTAERVMERKPVISTNVSSFALHRAQGNKATILPVIEGRSRANATTAEERDTGSKQNDDYEDSISEEHVPQHSHPEDSHRFSSQRYDISTRRPSTAHARPSTFFDRHVPLPPPAPVASESKKLTNTPATTLGSLFRRRNRNRTEPQEPQQPQQPQLQPRPQPAVQIPQQAPITPTILTTPRQPVHQPIGQWQPFREERSPFTGSATRSSGDEQSPYERQRIKYFREQTARALTGEIDPPRPPARPMGASPWATVGFEAGRRAHGQRTMNNNTWASDGRRGTPNMSGRQISNPVSTRMGMTNDWVNQGLPSPAPTTPLPPVPPRPSGSGRQIPGTRSAPRPYASAAAPAPAPAPAGTLSGPVTGARYAPSQPAQGGQATSHRNRNPLGLRVETTAWKLRKASKEVLRSGRNVSGQHDGGSK</sequence>
<dbReference type="HOGENOM" id="CLU_244072_0_0_1"/>
<feature type="compositionally biased region" description="Polar residues" evidence="1">
    <location>
        <begin position="463"/>
        <end position="492"/>
    </location>
</feature>
<feature type="region of interest" description="Disordered" evidence="1">
    <location>
        <begin position="389"/>
        <end position="450"/>
    </location>
</feature>
<feature type="compositionally biased region" description="Polar residues" evidence="1">
    <location>
        <begin position="1331"/>
        <end position="1340"/>
    </location>
</feature>
<feature type="compositionally biased region" description="Polar residues" evidence="1">
    <location>
        <begin position="1289"/>
        <end position="1301"/>
    </location>
</feature>
<evidence type="ECO:0000313" key="3">
    <source>
        <dbReference type="Proteomes" id="UP000024376"/>
    </source>
</evidence>
<dbReference type="KEGG" id="trr:M419DRAFT_26444"/>
<dbReference type="Proteomes" id="UP000024376">
    <property type="component" value="Unassembled WGS sequence"/>
</dbReference>
<feature type="region of interest" description="Disordered" evidence="1">
    <location>
        <begin position="660"/>
        <end position="689"/>
    </location>
</feature>
<feature type="compositionally biased region" description="Polar residues" evidence="1">
    <location>
        <begin position="524"/>
        <end position="555"/>
    </location>
</feature>
<feature type="region of interest" description="Disordered" evidence="1">
    <location>
        <begin position="763"/>
        <end position="881"/>
    </location>
</feature>
<feature type="compositionally biased region" description="Polar residues" evidence="1">
    <location>
        <begin position="1128"/>
        <end position="1145"/>
    </location>
</feature>
<feature type="compositionally biased region" description="Polar residues" evidence="1">
    <location>
        <begin position="1578"/>
        <end position="1587"/>
    </location>
</feature>
<feature type="compositionally biased region" description="Pro residues" evidence="1">
    <location>
        <begin position="1518"/>
        <end position="1532"/>
    </location>
</feature>
<feature type="region of interest" description="Disordered" evidence="1">
    <location>
        <begin position="1472"/>
        <end position="1602"/>
    </location>
</feature>